<dbReference type="NCBIfam" id="TIGR00810">
    <property type="entry name" value="secG"/>
    <property type="match status" value="1"/>
</dbReference>
<protein>
    <recommendedName>
        <fullName evidence="3 12">Protein-export membrane protein SecG</fullName>
    </recommendedName>
</protein>
<keyword evidence="4 12" id="KW-0813">Transport</keyword>
<evidence type="ECO:0000256" key="10">
    <source>
        <dbReference type="ARBA" id="ARBA00023136"/>
    </source>
</evidence>
<feature type="transmembrane region" description="Helical" evidence="12">
    <location>
        <begin position="57"/>
        <end position="76"/>
    </location>
</feature>
<evidence type="ECO:0000256" key="4">
    <source>
        <dbReference type="ARBA" id="ARBA00022448"/>
    </source>
</evidence>
<accession>A0A1E7QK88</accession>
<evidence type="ECO:0000256" key="1">
    <source>
        <dbReference type="ARBA" id="ARBA00004651"/>
    </source>
</evidence>
<dbReference type="Proteomes" id="UP000175679">
    <property type="component" value="Unassembled WGS sequence"/>
</dbReference>
<feature type="transmembrane region" description="Helical" evidence="12">
    <location>
        <begin position="5"/>
        <end position="23"/>
    </location>
</feature>
<keyword evidence="9 12" id="KW-0811">Translocation</keyword>
<evidence type="ECO:0000313" key="14">
    <source>
        <dbReference type="Proteomes" id="UP000175679"/>
    </source>
</evidence>
<evidence type="ECO:0000256" key="2">
    <source>
        <dbReference type="ARBA" id="ARBA00008445"/>
    </source>
</evidence>
<dbReference type="OrthoDB" id="7164651at2"/>
<dbReference type="PANTHER" id="PTHR34182:SF1">
    <property type="entry name" value="PROTEIN-EXPORT MEMBRANE PROTEIN SECG"/>
    <property type="match status" value="1"/>
</dbReference>
<dbReference type="GO" id="GO:0005886">
    <property type="term" value="C:plasma membrane"/>
    <property type="evidence" value="ECO:0007669"/>
    <property type="project" value="UniProtKB-SubCell"/>
</dbReference>
<comment type="subcellular location">
    <subcellularLocation>
        <location evidence="1 12">Cell membrane</location>
        <topology evidence="1 12">Multi-pass membrane protein</topology>
    </subcellularLocation>
</comment>
<dbReference type="PRINTS" id="PR01651">
    <property type="entry name" value="SECGEXPORT"/>
</dbReference>
<dbReference type="GO" id="GO:0043952">
    <property type="term" value="P:protein transport by the Sec complex"/>
    <property type="evidence" value="ECO:0007669"/>
    <property type="project" value="TreeGrafter"/>
</dbReference>
<evidence type="ECO:0000313" key="13">
    <source>
        <dbReference type="EMBL" id="OEY86863.1"/>
    </source>
</evidence>
<proteinExistence type="inferred from homology"/>
<dbReference type="PANTHER" id="PTHR34182">
    <property type="entry name" value="PROTEIN-EXPORT MEMBRANE PROTEIN SECG"/>
    <property type="match status" value="1"/>
</dbReference>
<evidence type="ECO:0000256" key="12">
    <source>
        <dbReference type="RuleBase" id="RU365087"/>
    </source>
</evidence>
<keyword evidence="8 12" id="KW-1133">Transmembrane helix</keyword>
<dbReference type="GO" id="GO:0065002">
    <property type="term" value="P:intracellular protein transmembrane transport"/>
    <property type="evidence" value="ECO:0007669"/>
    <property type="project" value="TreeGrafter"/>
</dbReference>
<keyword evidence="14" id="KW-1185">Reference proteome</keyword>
<reference evidence="13 14" key="1">
    <citation type="submission" date="2016-09" db="EMBL/GenBank/DDBJ databases">
        <title>Genomic evidence for plant-parasitic nematodes as the earliest Wolbachia hosts.</title>
        <authorList>
            <person name="Brown A.M."/>
            <person name="Wasala S.K."/>
            <person name="Howe D.K."/>
            <person name="Peetz A.B."/>
            <person name="Zasada I.A."/>
            <person name="Denver D.R."/>
        </authorList>
    </citation>
    <scope>NUCLEOTIDE SEQUENCE [LARGE SCALE GENOMIC DNA]</scope>
    <source>
        <strain evidence="14">wPpe</strain>
    </source>
</reference>
<evidence type="ECO:0000256" key="3">
    <source>
        <dbReference type="ARBA" id="ARBA00017876"/>
    </source>
</evidence>
<keyword evidence="7 12" id="KW-0653">Protein transport</keyword>
<evidence type="ECO:0000256" key="11">
    <source>
        <dbReference type="ARBA" id="ARBA00025182"/>
    </source>
</evidence>
<dbReference type="GO" id="GO:0015450">
    <property type="term" value="F:protein-transporting ATPase activity"/>
    <property type="evidence" value="ECO:0007669"/>
    <property type="project" value="UniProtKB-UniRule"/>
</dbReference>
<dbReference type="RefSeq" id="WP_070064867.1">
    <property type="nucleotide sequence ID" value="NZ_MJMG01000002.1"/>
</dbReference>
<gene>
    <name evidence="13" type="ORF">BIY23_04520</name>
</gene>
<dbReference type="Pfam" id="PF03840">
    <property type="entry name" value="SecG"/>
    <property type="match status" value="1"/>
</dbReference>
<comment type="caution">
    <text evidence="13">The sequence shown here is derived from an EMBL/GenBank/DDBJ whole genome shotgun (WGS) entry which is preliminary data.</text>
</comment>
<dbReference type="EMBL" id="MJMG01000002">
    <property type="protein sequence ID" value="OEY86863.1"/>
    <property type="molecule type" value="Genomic_DNA"/>
</dbReference>
<dbReference type="GO" id="GO:0009306">
    <property type="term" value="P:protein secretion"/>
    <property type="evidence" value="ECO:0007669"/>
    <property type="project" value="UniProtKB-UniRule"/>
</dbReference>
<keyword evidence="10 12" id="KW-0472">Membrane</keyword>
<evidence type="ECO:0000256" key="7">
    <source>
        <dbReference type="ARBA" id="ARBA00022927"/>
    </source>
</evidence>
<name>A0A1E7QK88_WOLPI</name>
<dbReference type="InterPro" id="IPR004692">
    <property type="entry name" value="SecG"/>
</dbReference>
<evidence type="ECO:0000256" key="5">
    <source>
        <dbReference type="ARBA" id="ARBA00022475"/>
    </source>
</evidence>
<evidence type="ECO:0000256" key="9">
    <source>
        <dbReference type="ARBA" id="ARBA00023010"/>
    </source>
</evidence>
<comment type="function">
    <text evidence="11 12">Involved in protein export. Participates in an early event of protein translocation.</text>
</comment>
<evidence type="ECO:0000256" key="6">
    <source>
        <dbReference type="ARBA" id="ARBA00022692"/>
    </source>
</evidence>
<organism evidence="13 14">
    <name type="scientific">Wolbachia pipientis</name>
    <dbReference type="NCBI Taxonomy" id="955"/>
    <lineage>
        <taxon>Bacteria</taxon>
        <taxon>Pseudomonadati</taxon>
        <taxon>Pseudomonadota</taxon>
        <taxon>Alphaproteobacteria</taxon>
        <taxon>Rickettsiales</taxon>
        <taxon>Anaplasmataceae</taxon>
        <taxon>Wolbachieae</taxon>
        <taxon>Wolbachia</taxon>
    </lineage>
</organism>
<evidence type="ECO:0000256" key="8">
    <source>
        <dbReference type="ARBA" id="ARBA00022989"/>
    </source>
</evidence>
<dbReference type="AlphaFoldDB" id="A0A1E7QK88"/>
<sequence length="105" mass="11303">MSTTILVICQIVLVIILIIVVLLQPPGGNSLSGFSSSQQGFNSLIPIKSSMDTLNKATSIVALLFIINTLLLSGMYSKELHKKSIAEKIELAEKKQKATVPFGSE</sequence>
<keyword evidence="5 12" id="KW-1003">Cell membrane</keyword>
<comment type="similarity">
    <text evidence="2 12">Belongs to the SecG family.</text>
</comment>
<keyword evidence="6 12" id="KW-0812">Transmembrane</keyword>